<evidence type="ECO:0000256" key="1">
    <source>
        <dbReference type="ARBA" id="ARBA00022801"/>
    </source>
</evidence>
<reference evidence="3" key="1">
    <citation type="submission" date="2022-06" db="EMBL/GenBank/DDBJ databases">
        <title>Leptospira isolates from biofilms formed at urban environments.</title>
        <authorList>
            <person name="Ribeiro P.S."/>
            <person name="Sousa T."/>
            <person name="Carvalho N."/>
            <person name="Aburjaile F."/>
            <person name="Neves F."/>
            <person name="Oliveira D."/>
            <person name="Blanco L."/>
            <person name="Lima J."/>
            <person name="Costa F."/>
            <person name="Brenig B."/>
            <person name="Soares S."/>
            <person name="Ramos R."/>
            <person name="Goes-Neto A."/>
            <person name="Matiuzzi M."/>
            <person name="Azevedo V."/>
            <person name="Ristow P."/>
        </authorList>
    </citation>
    <scope>NUCLEOTIDE SEQUENCE</scope>
    <source>
        <strain evidence="3">VSF7</strain>
    </source>
</reference>
<comment type="caution">
    <text evidence="3">The sequence shown here is derived from an EMBL/GenBank/DDBJ whole genome shotgun (WGS) entry which is preliminary data.</text>
</comment>
<dbReference type="Pfam" id="PF20434">
    <property type="entry name" value="BD-FAE"/>
    <property type="match status" value="2"/>
</dbReference>
<feature type="domain" description="BD-FAE-like" evidence="2">
    <location>
        <begin position="188"/>
        <end position="279"/>
    </location>
</feature>
<dbReference type="Proteomes" id="UP001209694">
    <property type="component" value="Unassembled WGS sequence"/>
</dbReference>
<evidence type="ECO:0000259" key="2">
    <source>
        <dbReference type="Pfam" id="PF20434"/>
    </source>
</evidence>
<dbReference type="SUPFAM" id="SSF53474">
    <property type="entry name" value="alpha/beta-Hydrolases"/>
    <property type="match status" value="1"/>
</dbReference>
<dbReference type="InterPro" id="IPR049492">
    <property type="entry name" value="BD-FAE-like_dom"/>
</dbReference>
<dbReference type="InterPro" id="IPR029058">
    <property type="entry name" value="AB_hydrolase_fold"/>
</dbReference>
<dbReference type="PANTHER" id="PTHR48081">
    <property type="entry name" value="AB HYDROLASE SUPERFAMILY PROTEIN C4A8.06C"/>
    <property type="match status" value="1"/>
</dbReference>
<name>A0AAW5UVR9_9LEPT</name>
<dbReference type="RefSeq" id="WP_265355599.1">
    <property type="nucleotide sequence ID" value="NZ_JAMQPS010000001.1"/>
</dbReference>
<evidence type="ECO:0000313" key="3">
    <source>
        <dbReference type="EMBL" id="MCW7513551.1"/>
    </source>
</evidence>
<evidence type="ECO:0000313" key="4">
    <source>
        <dbReference type="Proteomes" id="UP001209694"/>
    </source>
</evidence>
<gene>
    <name evidence="3" type="ORF">ND810_00165</name>
</gene>
<dbReference type="GO" id="GO:0016787">
    <property type="term" value="F:hydrolase activity"/>
    <property type="evidence" value="ECO:0007669"/>
    <property type="project" value="UniProtKB-KW"/>
</dbReference>
<organism evidence="3 4">
    <name type="scientific">Leptospira levettii</name>
    <dbReference type="NCBI Taxonomy" id="2023178"/>
    <lineage>
        <taxon>Bacteria</taxon>
        <taxon>Pseudomonadati</taxon>
        <taxon>Spirochaetota</taxon>
        <taxon>Spirochaetia</taxon>
        <taxon>Leptospirales</taxon>
        <taxon>Leptospiraceae</taxon>
        <taxon>Leptospira</taxon>
    </lineage>
</organism>
<dbReference type="AlphaFoldDB" id="A0AAW5UVR9"/>
<protein>
    <submittedName>
        <fullName evidence="3">Alpha/beta hydrolase</fullName>
    </submittedName>
</protein>
<accession>A0AAW5UVR9</accession>
<keyword evidence="1 3" id="KW-0378">Hydrolase</keyword>
<proteinExistence type="predicted"/>
<dbReference type="InterPro" id="IPR050300">
    <property type="entry name" value="GDXG_lipolytic_enzyme"/>
</dbReference>
<sequence>MKQKNQFLHHSDCFRFHITFALVLSVLGFTISCSALPNEITGKSETNNNMLLSTLLLFQLSQTNIPPTVKQNVTYTVSKSTFVYAQALSHSNWGTSTTSVVNLSLDLYLPDNAPTNRPAMVLIHGGGFTTGSKEDTNIVEMANYFASRGWVCNSINYRLVSAYGTLSTAWGTYVLNSSLTPTEKQQSYAMYPAARDAKAAVRWLYANASAYGINTNYVTALGGSAGSFLANMLGITNASDFRDETLTLNDTTLSTTNLLAGSKIHTIIDHWGGINHMTYLQAITGQSRFDINDPPVSIVHGTADADVPFTQAEALRDAYIASGASYEFNPLVGAGHGAWTATINGKSLSENAFQFITTKQKLTVN</sequence>
<feature type="domain" description="BD-FAE-like" evidence="2">
    <location>
        <begin position="105"/>
        <end position="161"/>
    </location>
</feature>
<dbReference type="PROSITE" id="PS51257">
    <property type="entry name" value="PROKAR_LIPOPROTEIN"/>
    <property type="match status" value="1"/>
</dbReference>
<dbReference type="EMBL" id="JAMQQD010000001">
    <property type="protein sequence ID" value="MCW7513551.1"/>
    <property type="molecule type" value="Genomic_DNA"/>
</dbReference>
<dbReference type="Gene3D" id="3.40.50.1820">
    <property type="entry name" value="alpha/beta hydrolase"/>
    <property type="match status" value="1"/>
</dbReference>